<name>A0A1B7LG70_9FIRM</name>
<dbReference type="RefSeq" id="WP_066667416.1">
    <property type="nucleotide sequence ID" value="NZ_LYVF01000099.1"/>
</dbReference>
<dbReference type="CDD" id="cd00093">
    <property type="entry name" value="HTH_XRE"/>
    <property type="match status" value="1"/>
</dbReference>
<dbReference type="AlphaFoldDB" id="A0A1B7LG70"/>
<dbReference type="GO" id="GO:0003677">
    <property type="term" value="F:DNA binding"/>
    <property type="evidence" value="ECO:0007669"/>
    <property type="project" value="InterPro"/>
</dbReference>
<dbReference type="Proteomes" id="UP000078532">
    <property type="component" value="Unassembled WGS sequence"/>
</dbReference>
<dbReference type="OrthoDB" id="1809600at2"/>
<dbReference type="SUPFAM" id="SSF47413">
    <property type="entry name" value="lambda repressor-like DNA-binding domains"/>
    <property type="match status" value="1"/>
</dbReference>
<gene>
    <name evidence="2" type="ORF">A6M21_07755</name>
</gene>
<accession>A0A1B7LG70</accession>
<protein>
    <recommendedName>
        <fullName evidence="1">HTH cro/C1-type domain-containing protein</fullName>
    </recommendedName>
</protein>
<sequence>MCHVNLEKIRELRRSLKISQKTMAKNLGYKTEVGYLYLEKGRCRIRADQLVIIAETLGVKVAELLTAKRDDAYAEDPNLR</sequence>
<evidence type="ECO:0000313" key="2">
    <source>
        <dbReference type="EMBL" id="OAT83723.1"/>
    </source>
</evidence>
<organism evidence="2 3">
    <name type="scientific">Desulfotomaculum copahuensis</name>
    <dbReference type="NCBI Taxonomy" id="1838280"/>
    <lineage>
        <taxon>Bacteria</taxon>
        <taxon>Bacillati</taxon>
        <taxon>Bacillota</taxon>
        <taxon>Clostridia</taxon>
        <taxon>Eubacteriales</taxon>
        <taxon>Desulfotomaculaceae</taxon>
        <taxon>Desulfotomaculum</taxon>
    </lineage>
</organism>
<dbReference type="SMART" id="SM00530">
    <property type="entry name" value="HTH_XRE"/>
    <property type="match status" value="1"/>
</dbReference>
<comment type="caution">
    <text evidence="2">The sequence shown here is derived from an EMBL/GenBank/DDBJ whole genome shotgun (WGS) entry which is preliminary data.</text>
</comment>
<dbReference type="Pfam" id="PF01381">
    <property type="entry name" value="HTH_3"/>
    <property type="match status" value="1"/>
</dbReference>
<dbReference type="InterPro" id="IPR010982">
    <property type="entry name" value="Lambda_DNA-bd_dom_sf"/>
</dbReference>
<dbReference type="PROSITE" id="PS50943">
    <property type="entry name" value="HTH_CROC1"/>
    <property type="match status" value="1"/>
</dbReference>
<evidence type="ECO:0000313" key="3">
    <source>
        <dbReference type="Proteomes" id="UP000078532"/>
    </source>
</evidence>
<dbReference type="EMBL" id="LYVF01000099">
    <property type="protein sequence ID" value="OAT83723.1"/>
    <property type="molecule type" value="Genomic_DNA"/>
</dbReference>
<dbReference type="Gene3D" id="1.10.260.40">
    <property type="entry name" value="lambda repressor-like DNA-binding domains"/>
    <property type="match status" value="1"/>
</dbReference>
<proteinExistence type="predicted"/>
<dbReference type="STRING" id="1838280.A6M21_07755"/>
<dbReference type="InterPro" id="IPR001387">
    <property type="entry name" value="Cro/C1-type_HTH"/>
</dbReference>
<keyword evidence="3" id="KW-1185">Reference proteome</keyword>
<feature type="domain" description="HTH cro/C1-type" evidence="1">
    <location>
        <begin position="9"/>
        <end position="64"/>
    </location>
</feature>
<evidence type="ECO:0000259" key="1">
    <source>
        <dbReference type="PROSITE" id="PS50943"/>
    </source>
</evidence>
<reference evidence="2 3" key="1">
    <citation type="submission" date="2016-04" db="EMBL/GenBank/DDBJ databases">
        <authorList>
            <person name="Evans L.H."/>
            <person name="Alamgir A."/>
            <person name="Owens N."/>
            <person name="Weber N.D."/>
            <person name="Virtaneva K."/>
            <person name="Barbian K."/>
            <person name="Babar A."/>
            <person name="Rosenke K."/>
        </authorList>
    </citation>
    <scope>NUCLEOTIDE SEQUENCE [LARGE SCALE GENOMIC DNA]</scope>
    <source>
        <strain evidence="2 3">LMa1</strain>
    </source>
</reference>